<evidence type="ECO:0000313" key="2">
    <source>
        <dbReference type="Proteomes" id="UP000789901"/>
    </source>
</evidence>
<comment type="caution">
    <text evidence="1">The sequence shown here is derived from an EMBL/GenBank/DDBJ whole genome shotgun (WGS) entry which is preliminary data.</text>
</comment>
<dbReference type="EMBL" id="CAJVQB010046188">
    <property type="protein sequence ID" value="CAG8832841.1"/>
    <property type="molecule type" value="Genomic_DNA"/>
</dbReference>
<accession>A0ABN7WK78</accession>
<keyword evidence="2" id="KW-1185">Reference proteome</keyword>
<proteinExistence type="predicted"/>
<dbReference type="Proteomes" id="UP000789901">
    <property type="component" value="Unassembled WGS sequence"/>
</dbReference>
<reference evidence="1 2" key="1">
    <citation type="submission" date="2021-06" db="EMBL/GenBank/DDBJ databases">
        <authorList>
            <person name="Kallberg Y."/>
            <person name="Tangrot J."/>
            <person name="Rosling A."/>
        </authorList>
    </citation>
    <scope>NUCLEOTIDE SEQUENCE [LARGE SCALE GENOMIC DNA]</scope>
    <source>
        <strain evidence="1 2">120-4 pot B 10/14</strain>
    </source>
</reference>
<evidence type="ECO:0000313" key="1">
    <source>
        <dbReference type="EMBL" id="CAG8832841.1"/>
    </source>
</evidence>
<feature type="non-terminal residue" evidence="1">
    <location>
        <position position="1"/>
    </location>
</feature>
<protein>
    <submittedName>
        <fullName evidence="1">4547_t:CDS:1</fullName>
    </submittedName>
</protein>
<organism evidence="1 2">
    <name type="scientific">Gigaspora margarita</name>
    <dbReference type="NCBI Taxonomy" id="4874"/>
    <lineage>
        <taxon>Eukaryota</taxon>
        <taxon>Fungi</taxon>
        <taxon>Fungi incertae sedis</taxon>
        <taxon>Mucoromycota</taxon>
        <taxon>Glomeromycotina</taxon>
        <taxon>Glomeromycetes</taxon>
        <taxon>Diversisporales</taxon>
        <taxon>Gigasporaceae</taxon>
        <taxon>Gigaspora</taxon>
    </lineage>
</organism>
<gene>
    <name evidence="1" type="ORF">GMARGA_LOCUS31250</name>
</gene>
<sequence length="171" mass="20217">SKKILNDLYNDAQIISDHIQHKTLDEIEKHVQHIEIEETNIRKELADYLIEVRSGRCDINEIEKKITKFQEGILSKESILTFINKYKSVHEKANLISNLKTKNVEYIKKDTTIDYILQMYQEDEVYILLDIDEYIVNGNSSPEYIKFQNLYKNSNKNSCKFLIAELKIRTN</sequence>
<name>A0ABN7WK78_GIGMA</name>